<organism evidence="1 2">
    <name type="scientific">Lactuca saligna</name>
    <name type="common">Willowleaf lettuce</name>
    <dbReference type="NCBI Taxonomy" id="75948"/>
    <lineage>
        <taxon>Eukaryota</taxon>
        <taxon>Viridiplantae</taxon>
        <taxon>Streptophyta</taxon>
        <taxon>Embryophyta</taxon>
        <taxon>Tracheophyta</taxon>
        <taxon>Spermatophyta</taxon>
        <taxon>Magnoliopsida</taxon>
        <taxon>eudicotyledons</taxon>
        <taxon>Gunneridae</taxon>
        <taxon>Pentapetalae</taxon>
        <taxon>asterids</taxon>
        <taxon>campanulids</taxon>
        <taxon>Asterales</taxon>
        <taxon>Asteraceae</taxon>
        <taxon>Cichorioideae</taxon>
        <taxon>Cichorieae</taxon>
        <taxon>Lactucinae</taxon>
        <taxon>Lactuca</taxon>
    </lineage>
</organism>
<protein>
    <submittedName>
        <fullName evidence="1">Uncharacterized protein</fullName>
    </submittedName>
</protein>
<gene>
    <name evidence="1" type="ORF">LSALG_LOCUS35535</name>
</gene>
<dbReference type="EMBL" id="OX465084">
    <property type="protein sequence ID" value="CAI9296682.1"/>
    <property type="molecule type" value="Genomic_DNA"/>
</dbReference>
<evidence type="ECO:0000313" key="1">
    <source>
        <dbReference type="EMBL" id="CAI9296682.1"/>
    </source>
</evidence>
<proteinExistence type="predicted"/>
<sequence>MFDDDEEEEEDLSEGAKLKRKYRGKDLDEIDRVAKEAEAREKKAHDAQVYHETQKALFPPWSMERILNEAINTPSVYWLDPVVSFDLENTLESQFDFPITLKAFLFQRFKKIETTLITDNDKTAAVEVFGPVQTKSFINIRFKAVRGAGSSIFEFTLIDLPCQNPYDWISLFTLLSKYEQKFKPIVIHLKRILVFYIQEVGKMDMEIDDVLRTRSTIQPKEALNDVSKMKLGKIRKDNWSVAFQQTEGKKVQKCLFCLPDKHLYSTSRLNYILGITKECKVNDVADKKYFADMIK</sequence>
<keyword evidence="2" id="KW-1185">Reference proteome</keyword>
<name>A0AA36EIA1_LACSI</name>
<dbReference type="AlphaFoldDB" id="A0AA36EIA1"/>
<dbReference type="Proteomes" id="UP001177003">
    <property type="component" value="Chromosome 8"/>
</dbReference>
<accession>A0AA36EIA1</accession>
<reference evidence="1" key="1">
    <citation type="submission" date="2023-04" db="EMBL/GenBank/DDBJ databases">
        <authorList>
            <person name="Vijverberg K."/>
            <person name="Xiong W."/>
            <person name="Schranz E."/>
        </authorList>
    </citation>
    <scope>NUCLEOTIDE SEQUENCE</scope>
</reference>
<evidence type="ECO:0000313" key="2">
    <source>
        <dbReference type="Proteomes" id="UP001177003"/>
    </source>
</evidence>